<organism evidence="1 2">
    <name type="scientific">Candida viswanathii</name>
    <dbReference type="NCBI Taxonomy" id="5486"/>
    <lineage>
        <taxon>Eukaryota</taxon>
        <taxon>Fungi</taxon>
        <taxon>Dikarya</taxon>
        <taxon>Ascomycota</taxon>
        <taxon>Saccharomycotina</taxon>
        <taxon>Pichiomycetes</taxon>
        <taxon>Debaryomycetaceae</taxon>
        <taxon>Candida/Lodderomyces clade</taxon>
        <taxon>Candida</taxon>
    </lineage>
</organism>
<gene>
    <name evidence="1" type="ORF">Cantr_07484</name>
</gene>
<keyword evidence="2" id="KW-1185">Reference proteome</keyword>
<dbReference type="EMBL" id="QLNQ01000027">
    <property type="protein sequence ID" value="RCK59198.1"/>
    <property type="molecule type" value="Genomic_DNA"/>
</dbReference>
<protein>
    <submittedName>
        <fullName evidence="1">Uncharacterized protein</fullName>
    </submittedName>
</protein>
<evidence type="ECO:0000313" key="1">
    <source>
        <dbReference type="EMBL" id="RCK59198.1"/>
    </source>
</evidence>
<reference evidence="1 2" key="1">
    <citation type="submission" date="2018-06" db="EMBL/GenBank/DDBJ databases">
        <title>Whole genome sequencing of Candida tropicalis (genome annotated by CSBL at Korea University).</title>
        <authorList>
            <person name="Ahn J."/>
        </authorList>
    </citation>
    <scope>NUCLEOTIDE SEQUENCE [LARGE SCALE GENOMIC DNA]</scope>
    <source>
        <strain evidence="1 2">ATCC 20962</strain>
    </source>
</reference>
<proteinExistence type="predicted"/>
<accession>A0A367Y017</accession>
<evidence type="ECO:0000313" key="2">
    <source>
        <dbReference type="Proteomes" id="UP000253472"/>
    </source>
</evidence>
<dbReference type="Proteomes" id="UP000253472">
    <property type="component" value="Unassembled WGS sequence"/>
</dbReference>
<dbReference type="AlphaFoldDB" id="A0A367Y017"/>
<sequence length="246" mass="27624">MRRKTSIQGAVSRLRELHGVVLIGLFDNIARMHLCFSRIFSLPSPSAKLWVKDMHLGASVESRGAWALTEGFQYGTGRGRKTLVIGRLRTSSTTANTWLHSIVMVKEKSSHQSHMELSRHRSFLGNYQPTKDAIANEWRLACYVGATSPNIWWFCGGTMLSQLNHRSPPFICWYNLRASSLFALQQSSGAVVVKLFEFSTPAPDSIEDDGAYSRFFLSINWAAVQNRQGSNLRDSGVHYWQVAGVL</sequence>
<comment type="caution">
    <text evidence="1">The sequence shown here is derived from an EMBL/GenBank/DDBJ whole genome shotgun (WGS) entry which is preliminary data.</text>
</comment>
<name>A0A367Y017_9ASCO</name>